<dbReference type="GO" id="GO:0018577">
    <property type="term" value="F:catechol 2,3-dioxygenase activity"/>
    <property type="evidence" value="ECO:0007669"/>
    <property type="project" value="UniProtKB-EC"/>
</dbReference>
<evidence type="ECO:0000256" key="13">
    <source>
        <dbReference type="ARBA" id="ARBA00030369"/>
    </source>
</evidence>
<comment type="similarity">
    <text evidence="3 15">Belongs to the extradiol ring-cleavage dioxygenase family.</text>
</comment>
<dbReference type="SUPFAM" id="SSF54593">
    <property type="entry name" value="Glyoxalase/Bleomycin resistance protein/Dihydroxybiphenyl dioxygenase"/>
    <property type="match status" value="1"/>
</dbReference>
<dbReference type="Proteomes" id="UP000247811">
    <property type="component" value="Unassembled WGS sequence"/>
</dbReference>
<dbReference type="PROSITE" id="PS51819">
    <property type="entry name" value="VOC"/>
    <property type="match status" value="2"/>
</dbReference>
<evidence type="ECO:0000259" key="16">
    <source>
        <dbReference type="PROSITE" id="PS51819"/>
    </source>
</evidence>
<proteinExistence type="inferred from homology"/>
<evidence type="ECO:0000313" key="17">
    <source>
        <dbReference type="EMBL" id="PXW92294.1"/>
    </source>
</evidence>
<dbReference type="InterPro" id="IPR029068">
    <property type="entry name" value="Glyas_Bleomycin-R_OHBP_Dase"/>
</dbReference>
<comment type="caution">
    <text evidence="17">The sequence shown here is derived from an EMBL/GenBank/DDBJ whole genome shotgun (WGS) entry which is preliminary data.</text>
</comment>
<keyword evidence="10 15" id="KW-0223">Dioxygenase</keyword>
<dbReference type="EC" id="1.13.11.2" evidence="5"/>
<accession>A0A318H5R4</accession>
<dbReference type="NCBIfam" id="TIGR03211">
    <property type="entry name" value="catechol_2_3"/>
    <property type="match status" value="1"/>
</dbReference>
<comment type="cofactor">
    <cofactor evidence="2 15">
        <name>Fe(2+)</name>
        <dbReference type="ChEBI" id="CHEBI:29033"/>
    </cofactor>
</comment>
<evidence type="ECO:0000256" key="4">
    <source>
        <dbReference type="ARBA" id="ARBA00011881"/>
    </source>
</evidence>
<reference evidence="17 18" key="1">
    <citation type="submission" date="2018-05" db="EMBL/GenBank/DDBJ databases">
        <title>Genomic Encyclopedia of Type Strains, Phase IV (KMG-IV): sequencing the most valuable type-strain genomes for metagenomic binning, comparative biology and taxonomic classification.</title>
        <authorList>
            <person name="Goeker M."/>
        </authorList>
    </citation>
    <scope>NUCLEOTIDE SEQUENCE [LARGE SCALE GENOMIC DNA]</scope>
    <source>
        <strain evidence="17 18">DSM 566</strain>
    </source>
</reference>
<comment type="subunit">
    <text evidence="4">Homotetramer.</text>
</comment>
<evidence type="ECO:0000256" key="15">
    <source>
        <dbReference type="RuleBase" id="RU000683"/>
    </source>
</evidence>
<feature type="domain" description="VOC" evidence="16">
    <location>
        <begin position="8"/>
        <end position="123"/>
    </location>
</feature>
<dbReference type="Pfam" id="PF00903">
    <property type="entry name" value="Glyoxalase"/>
    <property type="match status" value="1"/>
</dbReference>
<sequence>MAITGVMRPGHIQIRVLDLEISRKFYRDVVGLVETGTDPQGRVYFKCWDERDHNSVILRQADRAGVDFVGFRVSDRAALDGFERALKARGLATDRLPAGEMLETGERLRFTLPSGHDFELYADKTHVGNGLGLVNPPPWGADAERGIAPIRFDHCLLYGPNVQENKALFTEVLGFRLVERILGPKEAGEPELAIFLSCSHKTHDIAFVEHPEPGKLHHVSLRMASWEKVQRASDIMGMNKVSIDIGPTRHGTTRGETIYAWDPSGNRFETFAGGYEPYPDWEPITWTFDEFGHGLDFPTGKLHESFLGVVT</sequence>
<evidence type="ECO:0000256" key="8">
    <source>
        <dbReference type="ARBA" id="ARBA00022737"/>
    </source>
</evidence>
<dbReference type="RefSeq" id="WP_110402404.1">
    <property type="nucleotide sequence ID" value="NZ_QJJS01000026.1"/>
</dbReference>
<keyword evidence="9 15" id="KW-0058">Aromatic hydrocarbons catabolism</keyword>
<evidence type="ECO:0000256" key="10">
    <source>
        <dbReference type="ARBA" id="ARBA00022964"/>
    </source>
</evidence>
<dbReference type="InterPro" id="IPR000486">
    <property type="entry name" value="Xdiol_ring_cleave_dOase_1/2"/>
</dbReference>
<dbReference type="InterPro" id="IPR004360">
    <property type="entry name" value="Glyas_Fos-R_dOase_dom"/>
</dbReference>
<evidence type="ECO:0000256" key="5">
    <source>
        <dbReference type="ARBA" id="ARBA00013117"/>
    </source>
</evidence>
<dbReference type="PROSITE" id="PS00082">
    <property type="entry name" value="EXTRADIOL_DIOXYGENAS"/>
    <property type="match status" value="1"/>
</dbReference>
<evidence type="ECO:0000256" key="1">
    <source>
        <dbReference type="ARBA" id="ARBA00000163"/>
    </source>
</evidence>
<dbReference type="InterPro" id="IPR017624">
    <property type="entry name" value="Catechol_2-3_dOase"/>
</dbReference>
<feature type="domain" description="VOC" evidence="16">
    <location>
        <begin position="151"/>
        <end position="273"/>
    </location>
</feature>
<comment type="catalytic activity">
    <reaction evidence="1">
        <text>catechol + O2 = (2Z,4E)-2-hydroxy-6-oxohexa-2,4-dienoate + H(+)</text>
        <dbReference type="Rhea" id="RHEA:17337"/>
        <dbReference type="ChEBI" id="CHEBI:15378"/>
        <dbReference type="ChEBI" id="CHEBI:15379"/>
        <dbReference type="ChEBI" id="CHEBI:18135"/>
        <dbReference type="ChEBI" id="CHEBI:71198"/>
        <dbReference type="EC" id="1.13.11.2"/>
    </reaction>
</comment>
<name>A0A318H5R4_9BURK</name>
<evidence type="ECO:0000256" key="9">
    <source>
        <dbReference type="ARBA" id="ARBA00022797"/>
    </source>
</evidence>
<gene>
    <name evidence="17" type="ORF">C7444_12614</name>
</gene>
<keyword evidence="7" id="KW-0479">Metal-binding</keyword>
<protein>
    <recommendedName>
        <fullName evidence="6">Metapyrocatechase</fullName>
        <ecNumber evidence="5">1.13.11.2</ecNumber>
    </recommendedName>
    <alternativeName>
        <fullName evidence="14">CatO2ase</fullName>
    </alternativeName>
    <alternativeName>
        <fullName evidence="13">Catechol 2,3-dioxygenase</fullName>
    </alternativeName>
</protein>
<dbReference type="InterPro" id="IPR037523">
    <property type="entry name" value="VOC_core"/>
</dbReference>
<evidence type="ECO:0000256" key="2">
    <source>
        <dbReference type="ARBA" id="ARBA00001954"/>
    </source>
</evidence>
<dbReference type="Pfam" id="PF22247">
    <property type="entry name" value="Diox-like_N"/>
    <property type="match status" value="1"/>
</dbReference>
<evidence type="ECO:0000256" key="7">
    <source>
        <dbReference type="ARBA" id="ARBA00022723"/>
    </source>
</evidence>
<keyword evidence="11 15" id="KW-0560">Oxidoreductase</keyword>
<evidence type="ECO:0000256" key="14">
    <source>
        <dbReference type="ARBA" id="ARBA00031146"/>
    </source>
</evidence>
<evidence type="ECO:0000313" key="18">
    <source>
        <dbReference type="Proteomes" id="UP000247811"/>
    </source>
</evidence>
<keyword evidence="18" id="KW-1185">Reference proteome</keyword>
<keyword evidence="8" id="KW-0677">Repeat</keyword>
<dbReference type="Gene3D" id="3.10.180.10">
    <property type="entry name" value="2,3-Dihydroxybiphenyl 1,2-Dioxygenase, domain 1"/>
    <property type="match status" value="2"/>
</dbReference>
<dbReference type="AlphaFoldDB" id="A0A318H5R4"/>
<keyword evidence="12 15" id="KW-0408">Iron</keyword>
<organism evidence="17 18">
    <name type="scientific">Sphaerotilus hippei</name>
    <dbReference type="NCBI Taxonomy" id="744406"/>
    <lineage>
        <taxon>Bacteria</taxon>
        <taxon>Pseudomonadati</taxon>
        <taxon>Pseudomonadota</taxon>
        <taxon>Betaproteobacteria</taxon>
        <taxon>Burkholderiales</taxon>
        <taxon>Sphaerotilaceae</taxon>
        <taxon>Sphaerotilus</taxon>
    </lineage>
</organism>
<evidence type="ECO:0000256" key="12">
    <source>
        <dbReference type="ARBA" id="ARBA00023004"/>
    </source>
</evidence>
<evidence type="ECO:0000256" key="11">
    <source>
        <dbReference type="ARBA" id="ARBA00023002"/>
    </source>
</evidence>
<evidence type="ECO:0000256" key="6">
    <source>
        <dbReference type="ARBA" id="ARBA00022190"/>
    </source>
</evidence>
<dbReference type="InterPro" id="IPR054560">
    <property type="entry name" value="XylE-like_N"/>
</dbReference>
<evidence type="ECO:0000256" key="3">
    <source>
        <dbReference type="ARBA" id="ARBA00008784"/>
    </source>
</evidence>
<dbReference type="OrthoDB" id="9804944at2"/>
<dbReference type="GO" id="GO:0008198">
    <property type="term" value="F:ferrous iron binding"/>
    <property type="evidence" value="ECO:0007669"/>
    <property type="project" value="InterPro"/>
</dbReference>
<dbReference type="EMBL" id="QJJS01000026">
    <property type="protein sequence ID" value="PXW92294.1"/>
    <property type="molecule type" value="Genomic_DNA"/>
</dbReference>